<feature type="compositionally biased region" description="Acidic residues" evidence="2">
    <location>
        <begin position="1"/>
        <end position="16"/>
    </location>
</feature>
<proteinExistence type="predicted"/>
<evidence type="ECO:0000313" key="5">
    <source>
        <dbReference type="EMBL" id="RDV24175.1"/>
    </source>
</evidence>
<dbReference type="OrthoDB" id="9787688at2"/>
<feature type="region of interest" description="Disordered" evidence="2">
    <location>
        <begin position="1"/>
        <end position="20"/>
    </location>
</feature>
<dbReference type="Pfam" id="PF11849">
    <property type="entry name" value="DUF3369"/>
    <property type="match status" value="1"/>
</dbReference>
<dbReference type="InterPro" id="IPR003607">
    <property type="entry name" value="HD/PDEase_dom"/>
</dbReference>
<dbReference type="CDD" id="cd00077">
    <property type="entry name" value="HDc"/>
    <property type="match status" value="1"/>
</dbReference>
<accession>A0A3D8M3N9</accession>
<dbReference type="InterPro" id="IPR021800">
    <property type="entry name" value="DUF3369"/>
</dbReference>
<dbReference type="InterPro" id="IPR052020">
    <property type="entry name" value="Cyclic_di-GMP/3'3'-cGAMP_PDE"/>
</dbReference>
<dbReference type="Gene3D" id="3.40.50.2300">
    <property type="match status" value="1"/>
</dbReference>
<dbReference type="EMBL" id="QRHA01000013">
    <property type="protein sequence ID" value="RDV24175.1"/>
    <property type="molecule type" value="Genomic_DNA"/>
</dbReference>
<dbReference type="Gene3D" id="1.10.3210.10">
    <property type="entry name" value="Hypothetical protein af1432"/>
    <property type="match status" value="1"/>
</dbReference>
<dbReference type="GO" id="GO:0008081">
    <property type="term" value="F:phosphoric diester hydrolase activity"/>
    <property type="evidence" value="ECO:0007669"/>
    <property type="project" value="UniProtKB-ARBA"/>
</dbReference>
<feature type="modified residue" description="4-aspartylphosphate" evidence="1">
    <location>
        <position position="82"/>
    </location>
</feature>
<dbReference type="Proteomes" id="UP000256561">
    <property type="component" value="Unassembled WGS sequence"/>
</dbReference>
<evidence type="ECO:0000259" key="3">
    <source>
        <dbReference type="PROSITE" id="PS50110"/>
    </source>
</evidence>
<dbReference type="InterPro" id="IPR001789">
    <property type="entry name" value="Sig_transdc_resp-reg_receiver"/>
</dbReference>
<dbReference type="InterPro" id="IPR011006">
    <property type="entry name" value="CheY-like_superfamily"/>
</dbReference>
<dbReference type="SUPFAM" id="SSF52172">
    <property type="entry name" value="CheY-like"/>
    <property type="match status" value="1"/>
</dbReference>
<comment type="caution">
    <text evidence="5">The sequence shown here is derived from an EMBL/GenBank/DDBJ whole genome shotgun (WGS) entry which is preliminary data.</text>
</comment>
<sequence>MQDDELVFAQDDEPDEQGAQSPPWVILLVDDEEEVHHVTQLVLQDFTFDGRKVELLFARSAGQAQKILQQAPRHEIAVAMIDVVMETHHAGLELIRWIREKLNNHAIRLIIRTGQPGEAPEENVIRDYDINDYKSKTELTALRLKSMLYTALRGFRDISTLEHHRLGLEKIIAATTHFIECDSLQQFASSLLDQIAVVLELEAHNIVCCAATSESQTGALSDLTLLAANPNATLGFATDIQDVKPHIRTGLELALKQKHSIQSPHCFVGYYATQKGTESLLYVAHEGPLLPVQHHLLGYFTHNLAVAHENLKLRETIRESQKELSYIIGEAVEVRSKETGSHVRRVADCSYLLAKYYGLDEQEAEMIRLASPLHDVGKVGIPDVILNKPGRHTSQESNIMRTHAEIGYEMLKDSANPILQLGARIAFEHHECWNGGGYPRGLAGKDIHIAGRISAVADVFDALGSRRCYKQPWPMDDIIRYFEQKRGQAFEPRLVDILIDHISEFAAIRRQYPDLH</sequence>
<name>A0A3D8M3N9_9ALTE</name>
<feature type="domain" description="HD-GYP" evidence="4">
    <location>
        <begin position="317"/>
        <end position="514"/>
    </location>
</feature>
<organism evidence="5 6">
    <name type="scientific">Alteromonas aestuariivivens</name>
    <dbReference type="NCBI Taxonomy" id="1938339"/>
    <lineage>
        <taxon>Bacteria</taxon>
        <taxon>Pseudomonadati</taxon>
        <taxon>Pseudomonadota</taxon>
        <taxon>Gammaproteobacteria</taxon>
        <taxon>Alteromonadales</taxon>
        <taxon>Alteromonadaceae</taxon>
        <taxon>Alteromonas/Salinimonas group</taxon>
        <taxon>Alteromonas</taxon>
    </lineage>
</organism>
<dbReference type="SMART" id="SM00471">
    <property type="entry name" value="HDc"/>
    <property type="match status" value="1"/>
</dbReference>
<evidence type="ECO:0000259" key="4">
    <source>
        <dbReference type="PROSITE" id="PS51832"/>
    </source>
</evidence>
<dbReference type="PROSITE" id="PS50110">
    <property type="entry name" value="RESPONSE_REGULATORY"/>
    <property type="match status" value="1"/>
</dbReference>
<evidence type="ECO:0000256" key="1">
    <source>
        <dbReference type="PROSITE-ProRule" id="PRU00169"/>
    </source>
</evidence>
<gene>
    <name evidence="5" type="ORF">DXV75_15210</name>
</gene>
<dbReference type="Pfam" id="PF13487">
    <property type="entry name" value="HD_5"/>
    <property type="match status" value="1"/>
</dbReference>
<feature type="domain" description="Response regulatory" evidence="3">
    <location>
        <begin position="25"/>
        <end position="151"/>
    </location>
</feature>
<dbReference type="SUPFAM" id="SSF109604">
    <property type="entry name" value="HD-domain/PDEase-like"/>
    <property type="match status" value="1"/>
</dbReference>
<dbReference type="PANTHER" id="PTHR45228">
    <property type="entry name" value="CYCLIC DI-GMP PHOSPHODIESTERASE TM_0186-RELATED"/>
    <property type="match status" value="1"/>
</dbReference>
<evidence type="ECO:0000313" key="6">
    <source>
        <dbReference type="Proteomes" id="UP000256561"/>
    </source>
</evidence>
<protein>
    <submittedName>
        <fullName evidence="5">DUF3369 domain-containing protein</fullName>
    </submittedName>
</protein>
<keyword evidence="6" id="KW-1185">Reference proteome</keyword>
<dbReference type="InterPro" id="IPR037522">
    <property type="entry name" value="HD_GYP_dom"/>
</dbReference>
<reference evidence="6" key="1">
    <citation type="submission" date="2018-08" db="EMBL/GenBank/DDBJ databases">
        <authorList>
            <person name="Zhang J."/>
            <person name="Du Z.-J."/>
        </authorList>
    </citation>
    <scope>NUCLEOTIDE SEQUENCE [LARGE SCALE GENOMIC DNA]</scope>
    <source>
        <strain evidence="6">KCTC 52655</strain>
    </source>
</reference>
<keyword evidence="1" id="KW-0597">Phosphoprotein</keyword>
<dbReference type="PROSITE" id="PS51832">
    <property type="entry name" value="HD_GYP"/>
    <property type="match status" value="1"/>
</dbReference>
<dbReference type="PANTHER" id="PTHR45228:SF9">
    <property type="entry name" value="3'3'-CGAMP-SPECIFIC PHOSPHODIESTERASE 2"/>
    <property type="match status" value="1"/>
</dbReference>
<dbReference type="GO" id="GO:0000160">
    <property type="term" value="P:phosphorelay signal transduction system"/>
    <property type="evidence" value="ECO:0007669"/>
    <property type="project" value="InterPro"/>
</dbReference>
<dbReference type="AlphaFoldDB" id="A0A3D8M3N9"/>
<evidence type="ECO:0000256" key="2">
    <source>
        <dbReference type="SAM" id="MobiDB-lite"/>
    </source>
</evidence>